<evidence type="ECO:0000256" key="9">
    <source>
        <dbReference type="ARBA" id="ARBA00050665"/>
    </source>
</evidence>
<dbReference type="RefSeq" id="WP_232008779.1">
    <property type="nucleotide sequence ID" value="NZ_AP018786.1"/>
</dbReference>
<keyword evidence="2 10" id="KW-0963">Cytoplasm</keyword>
<feature type="region of interest" description="Disordered" evidence="16">
    <location>
        <begin position="796"/>
        <end position="829"/>
    </location>
</feature>
<sequence length="829" mass="91266">MTNKFNSPGTPQRLPVVPLRDMVVGPNTMTTVFMSRPVSVSAAQAALKETDAKVVLLTQRQKEVDEPKAEDLWDVGVVGEITQLLRLPDGSVKGLVRGLTRCSLKSLVLPGSEDPDKDYYEAVVEDIPTLDAPENELAPFRVSLVSGVRHFLSGDRKVPAEVFEAIEKESDPVLCCDLAAAVLPLSTEERIAFIREIDPFKRFDMLLELMQRLQQSGQIDRRIQMRVKDQMDRNQREYYLNEQMKAIRKELGMSEDEDGPDDTAALEKKVREAKLPAEVQKAALEEVRRLKGMSPTAAEAAVVRGYVDTLLDLPWTKKCEVNSDIEHARQVLDEDHWGLKKVKERILEYLAVQKRQDKMKAPILCLVGGPGVGKTSLGRSIARATNRNYVRMALGGIADEAEIRGHRRTYVGAMPGQVIKHLMKAGVRNPLFLLDEIDKISGGVRGDPNSALLEVLDPEQNNSFEDHYVELPFDLSDVFFVATSNSYNIPPALLDRMEVIDLEGYTEDEKVHIAEQHLVGKQMRACGIKEDEVRIERSAILEVIRYYTREAGVRQLERTIGRILRKILLEELEKKEGKPELPIVVDDKAVEKYLGIRQYDITEAERAPAVGYVNGLAWSSVGGDILNVEVVTFPGKGNVIRTGSLGDVMKESVEAARSVVRSRAASFGIPSDVFYSTDWHVHFPEGATPKDGPSAGAAITTAMVSSLTGIPVRSDVAMTGEITLRGRVTAIGGLKEKLLAAARGGVRTVLVPDENRKDMKEIGEDVLKDLKVVYVKTIDDVLKEALVRMPEPLAANATAAATDKKPEAQGAVPPAPASVESAPASAQPA</sequence>
<comment type="catalytic activity">
    <reaction evidence="9 10 11 14">
        <text>Hydrolysis of proteins in presence of ATP.</text>
        <dbReference type="EC" id="3.4.21.53"/>
    </reaction>
</comment>
<evidence type="ECO:0000256" key="3">
    <source>
        <dbReference type="ARBA" id="ARBA00022670"/>
    </source>
</evidence>
<evidence type="ECO:0000259" key="18">
    <source>
        <dbReference type="PROSITE" id="PS51787"/>
    </source>
</evidence>
<dbReference type="Gene3D" id="1.20.5.5270">
    <property type="match status" value="1"/>
</dbReference>
<evidence type="ECO:0000256" key="2">
    <source>
        <dbReference type="ARBA" id="ARBA00022490"/>
    </source>
</evidence>
<dbReference type="InterPro" id="IPR008268">
    <property type="entry name" value="Peptidase_S16_AS"/>
</dbReference>
<dbReference type="InterPro" id="IPR003959">
    <property type="entry name" value="ATPase_AAA_core"/>
</dbReference>
<evidence type="ECO:0000256" key="4">
    <source>
        <dbReference type="ARBA" id="ARBA00022741"/>
    </source>
</evidence>
<dbReference type="Pfam" id="PF22667">
    <property type="entry name" value="Lon_lid"/>
    <property type="match status" value="1"/>
</dbReference>
<comment type="similarity">
    <text evidence="10 11 14 15">Belongs to the peptidase S16 family.</text>
</comment>
<dbReference type="InterPro" id="IPR004815">
    <property type="entry name" value="Lon_bac/euk-typ"/>
</dbReference>
<evidence type="ECO:0000256" key="14">
    <source>
        <dbReference type="PROSITE-ProRule" id="PRU01122"/>
    </source>
</evidence>
<dbReference type="GO" id="GO:0005524">
    <property type="term" value="F:ATP binding"/>
    <property type="evidence" value="ECO:0007669"/>
    <property type="project" value="UniProtKB-UniRule"/>
</dbReference>
<dbReference type="NCBIfam" id="TIGR00763">
    <property type="entry name" value="lon"/>
    <property type="match status" value="1"/>
</dbReference>
<dbReference type="InterPro" id="IPR054594">
    <property type="entry name" value="Lon_lid"/>
</dbReference>
<dbReference type="NCBIfam" id="NF008053">
    <property type="entry name" value="PRK10787.1"/>
    <property type="match status" value="1"/>
</dbReference>
<dbReference type="SMART" id="SM00382">
    <property type="entry name" value="AAA"/>
    <property type="match status" value="1"/>
</dbReference>
<keyword evidence="6 10" id="KW-0720">Serine protease</keyword>
<comment type="subcellular location">
    <subcellularLocation>
        <location evidence="1 10 11">Cytoplasm</location>
    </subcellularLocation>
</comment>
<dbReference type="PRINTS" id="PR00830">
    <property type="entry name" value="ENDOLAPTASE"/>
</dbReference>
<keyword evidence="3 10" id="KW-0645">Protease</keyword>
<comment type="caution">
    <text evidence="10">Lacks conserved residue(s) required for the propagation of feature annotation.</text>
</comment>
<dbReference type="GO" id="GO:0016887">
    <property type="term" value="F:ATP hydrolysis activity"/>
    <property type="evidence" value="ECO:0007669"/>
    <property type="project" value="UniProtKB-UniRule"/>
</dbReference>
<feature type="active site" evidence="10 12">
    <location>
        <position position="737"/>
    </location>
</feature>
<dbReference type="SMART" id="SM00464">
    <property type="entry name" value="LON"/>
    <property type="match status" value="1"/>
</dbReference>
<dbReference type="Proteomes" id="UP000271003">
    <property type="component" value="Chromosome"/>
</dbReference>
<keyword evidence="5 10" id="KW-0378">Hydrolase</keyword>
<protein>
    <recommendedName>
        <fullName evidence="10 11">Lon protease</fullName>
        <ecNumber evidence="10 11">3.4.21.53</ecNumber>
    </recommendedName>
    <alternativeName>
        <fullName evidence="10">ATP-dependent protease La</fullName>
    </alternativeName>
</protein>
<dbReference type="SUPFAM" id="SSF54211">
    <property type="entry name" value="Ribosomal protein S5 domain 2-like"/>
    <property type="match status" value="1"/>
</dbReference>
<dbReference type="HAMAP" id="MF_01973">
    <property type="entry name" value="lon_bact"/>
    <property type="match status" value="1"/>
</dbReference>
<feature type="active site" evidence="10 12">
    <location>
        <position position="694"/>
    </location>
</feature>
<dbReference type="InterPro" id="IPR003111">
    <property type="entry name" value="Lon_prtase_N"/>
</dbReference>
<dbReference type="GO" id="GO:0004176">
    <property type="term" value="F:ATP-dependent peptidase activity"/>
    <property type="evidence" value="ECO:0007669"/>
    <property type="project" value="UniProtKB-UniRule"/>
</dbReference>
<dbReference type="GO" id="GO:0034605">
    <property type="term" value="P:cellular response to heat"/>
    <property type="evidence" value="ECO:0007669"/>
    <property type="project" value="UniProtKB-UniRule"/>
</dbReference>
<keyword evidence="20" id="KW-1185">Reference proteome</keyword>
<evidence type="ECO:0000256" key="5">
    <source>
        <dbReference type="ARBA" id="ARBA00022801"/>
    </source>
</evidence>
<dbReference type="Gene3D" id="3.30.230.10">
    <property type="match status" value="1"/>
</dbReference>
<evidence type="ECO:0000256" key="12">
    <source>
        <dbReference type="PIRSR" id="PIRSR001174-1"/>
    </source>
</evidence>
<dbReference type="CDD" id="cd19500">
    <property type="entry name" value="RecA-like_Lon"/>
    <property type="match status" value="1"/>
</dbReference>
<evidence type="ECO:0000256" key="6">
    <source>
        <dbReference type="ARBA" id="ARBA00022825"/>
    </source>
</evidence>
<keyword evidence="7 11" id="KW-0067">ATP-binding</keyword>
<dbReference type="GO" id="GO:0004252">
    <property type="term" value="F:serine-type endopeptidase activity"/>
    <property type="evidence" value="ECO:0007669"/>
    <property type="project" value="UniProtKB-UniRule"/>
</dbReference>
<dbReference type="PROSITE" id="PS51786">
    <property type="entry name" value="LON_PROTEOLYTIC"/>
    <property type="match status" value="1"/>
</dbReference>
<dbReference type="Pfam" id="PF05362">
    <property type="entry name" value="Lon_C"/>
    <property type="match status" value="1"/>
</dbReference>
<dbReference type="Gene3D" id="3.40.50.300">
    <property type="entry name" value="P-loop containing nucleotide triphosphate hydrolases"/>
    <property type="match status" value="1"/>
</dbReference>
<dbReference type="InterPro" id="IPR027417">
    <property type="entry name" value="P-loop_NTPase"/>
</dbReference>
<reference evidence="19 20" key="1">
    <citation type="journal article" date="2018" name="Int. J. Syst. Evol. Microbiol.">
        <title>Mesosutterella multiformis gen. nov., sp. nov., a member of the family Sutterellaceae and Sutterella megalosphaeroides sp. nov., isolated from human faeces.</title>
        <authorList>
            <person name="Sakamoto M."/>
            <person name="Ikeyama N."/>
            <person name="Kunihiro T."/>
            <person name="Iino T."/>
            <person name="Yuki M."/>
            <person name="Ohkuma M."/>
        </authorList>
    </citation>
    <scope>NUCLEOTIDE SEQUENCE [LARGE SCALE GENOMIC DNA]</scope>
    <source>
        <strain evidence="19 20">6FBBBH3</strain>
    </source>
</reference>
<dbReference type="EMBL" id="AP018786">
    <property type="protein sequence ID" value="BBF23887.1"/>
    <property type="molecule type" value="Genomic_DNA"/>
</dbReference>
<keyword evidence="4 11" id="KW-0547">Nucleotide-binding</keyword>
<proteinExistence type="evidence at transcript level"/>
<comment type="function">
    <text evidence="10">ATP-dependent serine protease that mediates the selective degradation of mutant and abnormal proteins as well as certain short-lived regulatory proteins. Required for cellular homeostasis and for survival from DNA damage and developmental changes induced by stress. Degrades polypeptides processively to yield small peptide fragments that are 5 to 10 amino acids long. Binds to DNA in a double-stranded, site-specific manner.</text>
</comment>
<evidence type="ECO:0000313" key="20">
    <source>
        <dbReference type="Proteomes" id="UP000271003"/>
    </source>
</evidence>
<dbReference type="Pfam" id="PF00004">
    <property type="entry name" value="AAA"/>
    <property type="match status" value="1"/>
</dbReference>
<dbReference type="Gene3D" id="2.30.130.40">
    <property type="entry name" value="LON domain-like"/>
    <property type="match status" value="1"/>
</dbReference>
<feature type="domain" description="Lon proteolytic" evidence="17">
    <location>
        <begin position="607"/>
        <end position="788"/>
    </location>
</feature>
<dbReference type="EC" id="3.4.21.53" evidence="10 11"/>
<evidence type="ECO:0000256" key="11">
    <source>
        <dbReference type="PIRNR" id="PIRNR001174"/>
    </source>
</evidence>
<dbReference type="FunFam" id="3.40.50.300:FF:000021">
    <property type="entry name" value="Lon protease homolog"/>
    <property type="match status" value="1"/>
</dbReference>
<keyword evidence="8 10" id="KW-0346">Stress response</keyword>
<evidence type="ECO:0000256" key="15">
    <source>
        <dbReference type="RuleBase" id="RU000591"/>
    </source>
</evidence>
<comment type="subunit">
    <text evidence="10 11">Homohexamer. Organized in a ring with a central cavity.</text>
</comment>
<comment type="induction">
    <text evidence="10">By heat shock.</text>
</comment>
<evidence type="ECO:0000256" key="7">
    <source>
        <dbReference type="ARBA" id="ARBA00022840"/>
    </source>
</evidence>
<dbReference type="AlphaFoldDB" id="A0A2Z6IE22"/>
<organism evidence="19 20">
    <name type="scientific">Sutterella megalosphaeroides</name>
    <dbReference type="NCBI Taxonomy" id="2494234"/>
    <lineage>
        <taxon>Bacteria</taxon>
        <taxon>Pseudomonadati</taxon>
        <taxon>Pseudomonadota</taxon>
        <taxon>Betaproteobacteria</taxon>
        <taxon>Burkholderiales</taxon>
        <taxon>Sutterellaceae</taxon>
        <taxon>Sutterella</taxon>
    </lineage>
</organism>
<dbReference type="SUPFAM" id="SSF52540">
    <property type="entry name" value="P-loop containing nucleoside triphosphate hydrolases"/>
    <property type="match status" value="1"/>
</dbReference>
<evidence type="ECO:0000256" key="10">
    <source>
        <dbReference type="HAMAP-Rule" id="MF_01973"/>
    </source>
</evidence>
<evidence type="ECO:0000313" key="19">
    <source>
        <dbReference type="EMBL" id="BBF23887.1"/>
    </source>
</evidence>
<dbReference type="InterPro" id="IPR008269">
    <property type="entry name" value="Lon_proteolytic"/>
</dbReference>
<dbReference type="Gene3D" id="1.10.8.60">
    <property type="match status" value="1"/>
</dbReference>
<dbReference type="InterPro" id="IPR014721">
    <property type="entry name" value="Ribsml_uS5_D2-typ_fold_subgr"/>
</dbReference>
<dbReference type="KEGG" id="sutt:SUTMEG_17780"/>
<dbReference type="Gene3D" id="1.20.58.1480">
    <property type="match status" value="1"/>
</dbReference>
<dbReference type="GO" id="GO:0006515">
    <property type="term" value="P:protein quality control for misfolded or incompletely synthesized proteins"/>
    <property type="evidence" value="ECO:0007669"/>
    <property type="project" value="UniProtKB-UniRule"/>
</dbReference>
<dbReference type="GO" id="GO:0043565">
    <property type="term" value="F:sequence-specific DNA binding"/>
    <property type="evidence" value="ECO:0007669"/>
    <property type="project" value="UniProtKB-UniRule"/>
</dbReference>
<dbReference type="InterPro" id="IPR003593">
    <property type="entry name" value="AAA+_ATPase"/>
</dbReference>
<feature type="binding site" evidence="13">
    <location>
        <begin position="368"/>
        <end position="375"/>
    </location>
    <ligand>
        <name>ATP</name>
        <dbReference type="ChEBI" id="CHEBI:30616"/>
    </ligand>
</feature>
<gene>
    <name evidence="19" type="primary">capR</name>
    <name evidence="10" type="synonym">lon</name>
    <name evidence="19" type="ORF">SUTMEG_17780</name>
</gene>
<dbReference type="Pfam" id="PF02190">
    <property type="entry name" value="LON_substr_bdg"/>
    <property type="match status" value="1"/>
</dbReference>
<feature type="domain" description="Lon N-terminal" evidence="18">
    <location>
        <begin position="14"/>
        <end position="214"/>
    </location>
</feature>
<dbReference type="PANTHER" id="PTHR10046">
    <property type="entry name" value="ATP DEPENDENT LON PROTEASE FAMILY MEMBER"/>
    <property type="match status" value="1"/>
</dbReference>
<evidence type="ECO:0000256" key="1">
    <source>
        <dbReference type="ARBA" id="ARBA00004496"/>
    </source>
</evidence>
<dbReference type="InterPro" id="IPR027543">
    <property type="entry name" value="Lon_bac"/>
</dbReference>
<evidence type="ECO:0000256" key="8">
    <source>
        <dbReference type="ARBA" id="ARBA00023016"/>
    </source>
</evidence>
<dbReference type="PROSITE" id="PS51787">
    <property type="entry name" value="LON_N"/>
    <property type="match status" value="1"/>
</dbReference>
<dbReference type="InterPro" id="IPR020568">
    <property type="entry name" value="Ribosomal_Su5_D2-typ_SF"/>
</dbReference>
<dbReference type="GO" id="GO:0005737">
    <property type="term" value="C:cytoplasm"/>
    <property type="evidence" value="ECO:0007669"/>
    <property type="project" value="UniProtKB-SubCell"/>
</dbReference>
<dbReference type="PROSITE" id="PS01046">
    <property type="entry name" value="LON_SER"/>
    <property type="match status" value="1"/>
</dbReference>
<dbReference type="InterPro" id="IPR015947">
    <property type="entry name" value="PUA-like_sf"/>
</dbReference>
<dbReference type="InterPro" id="IPR046336">
    <property type="entry name" value="Lon_prtase_N_sf"/>
</dbReference>
<accession>A0A2Z6IE22</accession>
<evidence type="ECO:0000256" key="16">
    <source>
        <dbReference type="SAM" id="MobiDB-lite"/>
    </source>
</evidence>
<dbReference type="SUPFAM" id="SSF88697">
    <property type="entry name" value="PUA domain-like"/>
    <property type="match status" value="1"/>
</dbReference>
<dbReference type="PIRSF" id="PIRSF001174">
    <property type="entry name" value="Lon_proteas"/>
    <property type="match status" value="1"/>
</dbReference>
<feature type="compositionally biased region" description="Low complexity" evidence="16">
    <location>
        <begin position="817"/>
        <end position="829"/>
    </location>
</feature>
<evidence type="ECO:0000256" key="13">
    <source>
        <dbReference type="PIRSR" id="PIRSR001174-2"/>
    </source>
</evidence>
<dbReference type="InterPro" id="IPR027065">
    <property type="entry name" value="Lon_Prtase"/>
</dbReference>
<dbReference type="FunFam" id="1.20.5.5270:FF:000002">
    <property type="entry name" value="Lon protease homolog"/>
    <property type="match status" value="1"/>
</dbReference>
<evidence type="ECO:0000259" key="17">
    <source>
        <dbReference type="PROSITE" id="PS51786"/>
    </source>
</evidence>
<name>A0A2Z6IE22_9BURK</name>